<feature type="transmembrane region" description="Helical" evidence="2">
    <location>
        <begin position="20"/>
        <end position="53"/>
    </location>
</feature>
<dbReference type="InterPro" id="IPR050882">
    <property type="entry name" value="Prepilin_peptidase/N-MTase"/>
</dbReference>
<dbReference type="PANTHER" id="PTHR30487">
    <property type="entry name" value="TYPE 4 PREPILIN-LIKE PROTEINS LEADER PEPTIDE-PROCESSING ENZYME"/>
    <property type="match status" value="1"/>
</dbReference>
<dbReference type="Pfam" id="PF01478">
    <property type="entry name" value="Peptidase_A24"/>
    <property type="match status" value="1"/>
</dbReference>
<dbReference type="PANTHER" id="PTHR30487:SF0">
    <property type="entry name" value="PREPILIN LEADER PEPTIDASE_N-METHYLTRANSFERASE-RELATED"/>
    <property type="match status" value="1"/>
</dbReference>
<feature type="domain" description="Prepilin type IV endopeptidase peptidase" evidence="3">
    <location>
        <begin position="46"/>
        <end position="160"/>
    </location>
</feature>
<name>A0A518G147_9BACT</name>
<dbReference type="KEGG" id="ahel:Q31a_06120"/>
<gene>
    <name evidence="4" type="ORF">Q31a_06120</name>
</gene>
<dbReference type="Proteomes" id="UP000318017">
    <property type="component" value="Chromosome"/>
</dbReference>
<organism evidence="4 5">
    <name type="scientific">Aureliella helgolandensis</name>
    <dbReference type="NCBI Taxonomy" id="2527968"/>
    <lineage>
        <taxon>Bacteria</taxon>
        <taxon>Pseudomonadati</taxon>
        <taxon>Planctomycetota</taxon>
        <taxon>Planctomycetia</taxon>
        <taxon>Pirellulales</taxon>
        <taxon>Pirellulaceae</taxon>
        <taxon>Aureliella</taxon>
    </lineage>
</organism>
<dbReference type="GO" id="GO:0004190">
    <property type="term" value="F:aspartic-type endopeptidase activity"/>
    <property type="evidence" value="ECO:0007669"/>
    <property type="project" value="InterPro"/>
</dbReference>
<evidence type="ECO:0000259" key="3">
    <source>
        <dbReference type="Pfam" id="PF01478"/>
    </source>
</evidence>
<evidence type="ECO:0000256" key="1">
    <source>
        <dbReference type="ARBA" id="ARBA00005801"/>
    </source>
</evidence>
<dbReference type="InterPro" id="IPR000045">
    <property type="entry name" value="Prepilin_IV_endopep_pep"/>
</dbReference>
<feature type="transmembrane region" description="Helical" evidence="2">
    <location>
        <begin position="145"/>
        <end position="167"/>
    </location>
</feature>
<proteinExistence type="inferred from homology"/>
<dbReference type="AlphaFoldDB" id="A0A518G147"/>
<feature type="transmembrane region" description="Helical" evidence="2">
    <location>
        <begin position="206"/>
        <end position="222"/>
    </location>
</feature>
<protein>
    <submittedName>
        <fullName evidence="4">Type IV leader peptidase family protein</fullName>
    </submittedName>
</protein>
<dbReference type="OrthoDB" id="292491at2"/>
<keyword evidence="5" id="KW-1185">Reference proteome</keyword>
<reference evidence="4 5" key="1">
    <citation type="submission" date="2019-02" db="EMBL/GenBank/DDBJ databases">
        <title>Deep-cultivation of Planctomycetes and their phenomic and genomic characterization uncovers novel biology.</title>
        <authorList>
            <person name="Wiegand S."/>
            <person name="Jogler M."/>
            <person name="Boedeker C."/>
            <person name="Pinto D."/>
            <person name="Vollmers J."/>
            <person name="Rivas-Marin E."/>
            <person name="Kohn T."/>
            <person name="Peeters S.H."/>
            <person name="Heuer A."/>
            <person name="Rast P."/>
            <person name="Oberbeckmann S."/>
            <person name="Bunk B."/>
            <person name="Jeske O."/>
            <person name="Meyerdierks A."/>
            <person name="Storesund J.E."/>
            <person name="Kallscheuer N."/>
            <person name="Luecker S."/>
            <person name="Lage O.M."/>
            <person name="Pohl T."/>
            <person name="Merkel B.J."/>
            <person name="Hornburger P."/>
            <person name="Mueller R.-W."/>
            <person name="Bruemmer F."/>
            <person name="Labrenz M."/>
            <person name="Spormann A.M."/>
            <person name="Op den Camp H."/>
            <person name="Overmann J."/>
            <person name="Amann R."/>
            <person name="Jetten M.S.M."/>
            <person name="Mascher T."/>
            <person name="Medema M.H."/>
            <person name="Devos D.P."/>
            <person name="Kaster A.-K."/>
            <person name="Ovreas L."/>
            <person name="Rohde M."/>
            <person name="Galperin M.Y."/>
            <person name="Jogler C."/>
        </authorList>
    </citation>
    <scope>NUCLEOTIDE SEQUENCE [LARGE SCALE GENOMIC DNA]</scope>
    <source>
        <strain evidence="4 5">Q31a</strain>
    </source>
</reference>
<dbReference type="EMBL" id="CP036298">
    <property type="protein sequence ID" value="QDV22328.1"/>
    <property type="molecule type" value="Genomic_DNA"/>
</dbReference>
<accession>A0A518G147</accession>
<keyword evidence="2" id="KW-0812">Transmembrane</keyword>
<keyword evidence="2" id="KW-0472">Membrane</keyword>
<evidence type="ECO:0000256" key="2">
    <source>
        <dbReference type="SAM" id="Phobius"/>
    </source>
</evidence>
<dbReference type="Gene3D" id="1.20.120.1220">
    <property type="match status" value="1"/>
</dbReference>
<sequence length="223" mass="23370">MNANHRSPLGAAAPRRRALYYGLFTVLPLALLPASIALTPLSVGSMLLLVLLLVSAATDLRHRKIYNWLSYPVFGWAVLLSGLGTLAPAAWGLEPLLDSVLPLGECLAGGLVSAGVMLAIYSVAGGGAGDVKLAIAIGALVGPELTLWAIAVSYLLAASFVTVDSLLTRRLRLLGPATLRLLGAQLAPERVQSPTAEQRRFLRRPIPLAGFFAVGTLLVVMGS</sequence>
<comment type="similarity">
    <text evidence="1">Belongs to the peptidase A24 family.</text>
</comment>
<evidence type="ECO:0000313" key="5">
    <source>
        <dbReference type="Proteomes" id="UP000318017"/>
    </source>
</evidence>
<feature type="transmembrane region" description="Helical" evidence="2">
    <location>
        <begin position="73"/>
        <end position="93"/>
    </location>
</feature>
<dbReference type="GO" id="GO:0006465">
    <property type="term" value="P:signal peptide processing"/>
    <property type="evidence" value="ECO:0007669"/>
    <property type="project" value="TreeGrafter"/>
</dbReference>
<evidence type="ECO:0000313" key="4">
    <source>
        <dbReference type="EMBL" id="QDV22328.1"/>
    </source>
</evidence>
<feature type="transmembrane region" description="Helical" evidence="2">
    <location>
        <begin position="100"/>
        <end position="125"/>
    </location>
</feature>
<keyword evidence="2" id="KW-1133">Transmembrane helix</keyword>
<dbReference type="GO" id="GO:0005886">
    <property type="term" value="C:plasma membrane"/>
    <property type="evidence" value="ECO:0007669"/>
    <property type="project" value="TreeGrafter"/>
</dbReference>
<dbReference type="RefSeq" id="WP_145073712.1">
    <property type="nucleotide sequence ID" value="NZ_CP036298.1"/>
</dbReference>